<evidence type="ECO:0000256" key="1">
    <source>
        <dbReference type="SAM" id="MobiDB-lite"/>
    </source>
</evidence>
<dbReference type="InterPro" id="IPR003615">
    <property type="entry name" value="HNH_nuc"/>
</dbReference>
<evidence type="ECO:0000313" key="4">
    <source>
        <dbReference type="Proteomes" id="UP001220324"/>
    </source>
</evidence>
<organism evidence="3 4">
    <name type="scientific">Penicillium frequentans</name>
    <dbReference type="NCBI Taxonomy" id="3151616"/>
    <lineage>
        <taxon>Eukaryota</taxon>
        <taxon>Fungi</taxon>
        <taxon>Dikarya</taxon>
        <taxon>Ascomycota</taxon>
        <taxon>Pezizomycotina</taxon>
        <taxon>Eurotiomycetes</taxon>
        <taxon>Eurotiomycetidae</taxon>
        <taxon>Eurotiales</taxon>
        <taxon>Aspergillaceae</taxon>
        <taxon>Penicillium</taxon>
    </lineage>
</organism>
<dbReference type="EMBL" id="JAQIZZ010000002">
    <property type="protein sequence ID" value="KAJ5552194.1"/>
    <property type="molecule type" value="Genomic_DNA"/>
</dbReference>
<dbReference type="AlphaFoldDB" id="A0AAD6D295"/>
<gene>
    <name evidence="3" type="ORF">N7494_001572</name>
</gene>
<dbReference type="Proteomes" id="UP001220324">
    <property type="component" value="Unassembled WGS sequence"/>
</dbReference>
<sequence>MNLVTSRSLECVKSLDSDYESLTILKRKKRAIDQQISRFCQPWQSWQSCGPFDANFWARVARVESIYLERSELERKISLYIFEGDETSWEKTEEAKAIIEQIRAREQSCKIYVKRAESNPNRRCGSIRKLFTRTRLPNVGIGKVKGEDYYAEQLGFRDELIEQYQAQHSSQPWLWCPILGSWEHEYNVIAVQLFPYMHGHETMDAIFGKKSSLELFSAHNGLLMSRSMEEHFRSGKLAIVPSISDSLLARILCGDLEYKIKVMDPTWELWDKSISSHHERPIFGAFKNRKLTFGQLNDRKLVFRSSVRPAARYLNFSYCVQTLRSAWQHDCSEIDGKTSKMRWKPKKLFWGTSGCYIPRSMKRVYVKELDHDYKSRGAKWRPFPRASNEALLETVLHQVKSRRPMLDAELSDSISGSDYGDTNEDNLVEMKTEAESIHTRSPQFIRPPKEKRPRKYRFNDPNINYIISERAA</sequence>
<evidence type="ECO:0000313" key="3">
    <source>
        <dbReference type="EMBL" id="KAJ5552194.1"/>
    </source>
</evidence>
<feature type="region of interest" description="Disordered" evidence="1">
    <location>
        <begin position="436"/>
        <end position="457"/>
    </location>
</feature>
<reference evidence="3 4" key="1">
    <citation type="journal article" date="2023" name="IMA Fungus">
        <title>Comparative genomic study of the Penicillium genus elucidates a diverse pangenome and 15 lateral gene transfer events.</title>
        <authorList>
            <person name="Petersen C."/>
            <person name="Sorensen T."/>
            <person name="Nielsen M.R."/>
            <person name="Sondergaard T.E."/>
            <person name="Sorensen J.L."/>
            <person name="Fitzpatrick D.A."/>
            <person name="Frisvad J.C."/>
            <person name="Nielsen K.L."/>
        </authorList>
    </citation>
    <scope>NUCLEOTIDE SEQUENCE [LARGE SCALE GENOMIC DNA]</scope>
    <source>
        <strain evidence="3 4">IBT 35679</strain>
    </source>
</reference>
<feature type="domain" description="HNH nuclease" evidence="2">
    <location>
        <begin position="176"/>
        <end position="240"/>
    </location>
</feature>
<proteinExistence type="predicted"/>
<protein>
    <recommendedName>
        <fullName evidence="2">HNH nuclease domain-containing protein</fullName>
    </recommendedName>
</protein>
<name>A0AAD6D295_9EURO</name>
<accession>A0AAD6D295</accession>
<evidence type="ECO:0000259" key="2">
    <source>
        <dbReference type="Pfam" id="PF13391"/>
    </source>
</evidence>
<comment type="caution">
    <text evidence="3">The sequence shown here is derived from an EMBL/GenBank/DDBJ whole genome shotgun (WGS) entry which is preliminary data.</text>
</comment>
<dbReference type="Pfam" id="PF13391">
    <property type="entry name" value="HNH_2"/>
    <property type="match status" value="1"/>
</dbReference>
<keyword evidence="4" id="KW-1185">Reference proteome</keyword>